<dbReference type="GO" id="GO:0005324">
    <property type="term" value="F:long-chain fatty acid transmembrane transporter activity"/>
    <property type="evidence" value="ECO:0007669"/>
    <property type="project" value="TreeGrafter"/>
</dbReference>
<dbReference type="PANTHER" id="PTHR11384:SF59">
    <property type="entry name" value="LYSOSOMAL COBALAMIN TRANSPORTER ABCD4"/>
    <property type="match status" value="1"/>
</dbReference>
<dbReference type="Gene3D" id="3.40.50.300">
    <property type="entry name" value="P-loop containing nucleotide triphosphate hydrolases"/>
    <property type="match status" value="1"/>
</dbReference>
<feature type="transmembrane region" description="Helical" evidence="9">
    <location>
        <begin position="204"/>
        <end position="235"/>
    </location>
</feature>
<evidence type="ECO:0000256" key="9">
    <source>
        <dbReference type="SAM" id="Phobius"/>
    </source>
</evidence>
<dbReference type="InterPro" id="IPR036640">
    <property type="entry name" value="ABC1_TM_sf"/>
</dbReference>
<dbReference type="PROSITE" id="PS00211">
    <property type="entry name" value="ABC_TRANSPORTER_1"/>
    <property type="match status" value="1"/>
</dbReference>
<dbReference type="InterPro" id="IPR017871">
    <property type="entry name" value="ABC_transporter-like_CS"/>
</dbReference>
<keyword evidence="3 9" id="KW-0812">Transmembrane</keyword>
<dbReference type="InterPro" id="IPR050835">
    <property type="entry name" value="ABC_transporter_sub-D"/>
</dbReference>
<dbReference type="InterPro" id="IPR027417">
    <property type="entry name" value="P-loop_NTPase"/>
</dbReference>
<dbReference type="GO" id="GO:0005524">
    <property type="term" value="F:ATP binding"/>
    <property type="evidence" value="ECO:0007669"/>
    <property type="project" value="UniProtKB-KW"/>
</dbReference>
<dbReference type="Pfam" id="PF06472">
    <property type="entry name" value="ABC_membrane_2"/>
    <property type="match status" value="1"/>
</dbReference>
<dbReference type="SUPFAM" id="SSF90123">
    <property type="entry name" value="ABC transporter transmembrane region"/>
    <property type="match status" value="1"/>
</dbReference>
<dbReference type="InterPro" id="IPR003439">
    <property type="entry name" value="ABC_transporter-like_ATP-bd"/>
</dbReference>
<feature type="domain" description="ABC transmembrane type-1" evidence="11">
    <location>
        <begin position="108"/>
        <end position="344"/>
    </location>
</feature>
<dbReference type="PROSITE" id="PS50929">
    <property type="entry name" value="ABC_TM1F"/>
    <property type="match status" value="1"/>
</dbReference>
<keyword evidence="4" id="KW-0547">Nucleotide-binding</keyword>
<dbReference type="GO" id="GO:0140359">
    <property type="term" value="F:ABC-type transporter activity"/>
    <property type="evidence" value="ECO:0007669"/>
    <property type="project" value="InterPro"/>
</dbReference>
<reference evidence="13" key="1">
    <citation type="journal article" date="2010" name="Nature">
        <title>The Amphimedon queenslandica genome and the evolution of animal complexity.</title>
        <authorList>
            <person name="Srivastava M."/>
            <person name="Simakov O."/>
            <person name="Chapman J."/>
            <person name="Fahey B."/>
            <person name="Gauthier M.E."/>
            <person name="Mitros T."/>
            <person name="Richards G.S."/>
            <person name="Conaco C."/>
            <person name="Dacre M."/>
            <person name="Hellsten U."/>
            <person name="Larroux C."/>
            <person name="Putnam N.H."/>
            <person name="Stanke M."/>
            <person name="Adamska M."/>
            <person name="Darling A."/>
            <person name="Degnan S.M."/>
            <person name="Oakley T.H."/>
            <person name="Plachetzki D.C."/>
            <person name="Zhai Y."/>
            <person name="Adamski M."/>
            <person name="Calcino A."/>
            <person name="Cummins S.F."/>
            <person name="Goodstein D.M."/>
            <person name="Harris C."/>
            <person name="Jackson D.J."/>
            <person name="Leys S.P."/>
            <person name="Shu S."/>
            <person name="Woodcroft B.J."/>
            <person name="Vervoort M."/>
            <person name="Kosik K.S."/>
            <person name="Manning G."/>
            <person name="Degnan B.M."/>
            <person name="Rokhsar D.S."/>
        </authorList>
    </citation>
    <scope>NUCLEOTIDE SEQUENCE [LARGE SCALE GENOMIC DNA]</scope>
</reference>
<evidence type="ECO:0000313" key="12">
    <source>
        <dbReference type="EnsemblMetazoa" id="Aqu2.1.35286_001"/>
    </source>
</evidence>
<evidence type="ECO:0000256" key="3">
    <source>
        <dbReference type="ARBA" id="ARBA00022692"/>
    </source>
</evidence>
<evidence type="ECO:0000256" key="7">
    <source>
        <dbReference type="ARBA" id="ARBA00023136"/>
    </source>
</evidence>
<evidence type="ECO:0000256" key="8">
    <source>
        <dbReference type="SAM" id="MobiDB-lite"/>
    </source>
</evidence>
<feature type="domain" description="ABC transporter" evidence="10">
    <location>
        <begin position="424"/>
        <end position="651"/>
    </location>
</feature>
<evidence type="ECO:0000256" key="5">
    <source>
        <dbReference type="ARBA" id="ARBA00022840"/>
    </source>
</evidence>
<organism evidence="12">
    <name type="scientific">Amphimedon queenslandica</name>
    <name type="common">Sponge</name>
    <dbReference type="NCBI Taxonomy" id="400682"/>
    <lineage>
        <taxon>Eukaryota</taxon>
        <taxon>Metazoa</taxon>
        <taxon>Porifera</taxon>
        <taxon>Demospongiae</taxon>
        <taxon>Heteroscleromorpha</taxon>
        <taxon>Haplosclerida</taxon>
        <taxon>Niphatidae</taxon>
        <taxon>Amphimedon</taxon>
    </lineage>
</organism>
<dbReference type="EnsemblMetazoa" id="Aqu2.1.35286_001">
    <property type="protein sequence ID" value="Aqu2.1.35286_001"/>
    <property type="gene ID" value="Aqu2.1.35286"/>
</dbReference>
<dbReference type="EnsemblMetazoa" id="XM_019995002.1">
    <property type="protein sequence ID" value="XP_019850561.1"/>
    <property type="gene ID" value="LOC100633383"/>
</dbReference>
<keyword evidence="6 9" id="KW-1133">Transmembrane helix</keyword>
<feature type="transmembrane region" description="Helical" evidence="9">
    <location>
        <begin position="51"/>
        <end position="70"/>
    </location>
</feature>
<keyword evidence="7 9" id="KW-0472">Membrane</keyword>
<evidence type="ECO:0000259" key="11">
    <source>
        <dbReference type="PROSITE" id="PS50929"/>
    </source>
</evidence>
<dbReference type="KEGG" id="aqu:100633383"/>
<dbReference type="Gene3D" id="1.20.1560.10">
    <property type="entry name" value="ABC transporter type 1, transmembrane domain"/>
    <property type="match status" value="1"/>
</dbReference>
<proteinExistence type="inferred from homology"/>
<dbReference type="AlphaFoldDB" id="A0A1X7V5N4"/>
<comment type="similarity">
    <text evidence="1">Belongs to the ABC transporter superfamily. ABCD family. Peroxisomal fatty acyl CoA transporter (TC 3.A.1.203) subfamily.</text>
</comment>
<evidence type="ECO:0000256" key="2">
    <source>
        <dbReference type="ARBA" id="ARBA00022448"/>
    </source>
</evidence>
<dbReference type="GO" id="GO:0005778">
    <property type="term" value="C:peroxisomal membrane"/>
    <property type="evidence" value="ECO:0007669"/>
    <property type="project" value="TreeGrafter"/>
</dbReference>
<dbReference type="OrthoDB" id="422637at2759"/>
<dbReference type="CDD" id="cd03223">
    <property type="entry name" value="ABCD_peroxisomal_ALDP"/>
    <property type="match status" value="1"/>
</dbReference>
<dbReference type="GO" id="GO:0007031">
    <property type="term" value="P:peroxisome organization"/>
    <property type="evidence" value="ECO:0007669"/>
    <property type="project" value="TreeGrafter"/>
</dbReference>
<evidence type="ECO:0000256" key="4">
    <source>
        <dbReference type="ARBA" id="ARBA00022741"/>
    </source>
</evidence>
<sequence>MQTMSEPLLAPAADESETVPASKKKKVSLPSLGSTKFNFLFFKRLWKILRVFFPSVRSWTLGFFIIFLFIRASAEYNYYNTGLIPSKFYASLTSRDNSNFRESVYQSLIIVASACICKSAVDLMANIIYIRWRCLLTRHIQRLYFSNLNYYKLNVIEKIVDNPDQRITQDVERFCNDLATQILPKLILWPFIVGYYTYKTYNTMGFIGIVAIYGLFAVATVINKFLMGPVVALIVTQEKREGDFRFQHVEVRTNAESIAFSNGGSLEESKSKELMGKLFKTQLEVAHWSFPLNMSVDLFDYLSSIITYIVLGVIIFSGGYDTLSSSELSSQISEVSFFSLYLLNNFSTLVDQSNNVADLAGYAHRIGHFLEVLQALNKRQASSVCDSNDESNDDGNDNKENGIVSNEVTPVNIRESVIESDVAAQFEDVTVATPSGGDSSNLSILVEGLTFHFERGRNILISGPAGSGKSSILRVLKQLWTPLKGKAQIVLSDSESELMFLPQKPHLTIGSLADQVTYPERHKRDYIDTGELDSVLFENDIDEALRLAKLYSVKERLGGIHVVYDGKWSDYLSPGEMQKMVFARLLYHKPSFAILDEATSSLSEEDETYFYSLLQEMGITFLSIGHRSTIKKYHQLVLALTGKGQWTLGLVE</sequence>
<dbReference type="GO" id="GO:0016887">
    <property type="term" value="F:ATP hydrolysis activity"/>
    <property type="evidence" value="ECO:0007669"/>
    <property type="project" value="InterPro"/>
</dbReference>
<protein>
    <recommendedName>
        <fullName evidence="14">ABC transporter domain-containing protein</fullName>
    </recommendedName>
</protein>
<accession>A0A1X7V5N4</accession>
<dbReference type="PANTHER" id="PTHR11384">
    <property type="entry name" value="ATP-BINDING CASSETTE, SUB-FAMILY D MEMBER"/>
    <property type="match status" value="1"/>
</dbReference>
<reference evidence="12" key="2">
    <citation type="submission" date="2017-05" db="UniProtKB">
        <authorList>
            <consortium name="EnsemblMetazoa"/>
        </authorList>
    </citation>
    <scope>IDENTIFICATION</scope>
</reference>
<dbReference type="STRING" id="400682.A0A1X7V5N4"/>
<dbReference type="GO" id="GO:0015910">
    <property type="term" value="P:long-chain fatty acid import into peroxisome"/>
    <property type="evidence" value="ECO:0007669"/>
    <property type="project" value="TreeGrafter"/>
</dbReference>
<evidence type="ECO:0000259" key="10">
    <source>
        <dbReference type="PROSITE" id="PS50893"/>
    </source>
</evidence>
<keyword evidence="13" id="KW-1185">Reference proteome</keyword>
<dbReference type="SUPFAM" id="SSF52540">
    <property type="entry name" value="P-loop containing nucleoside triphosphate hydrolases"/>
    <property type="match status" value="1"/>
</dbReference>
<feature type="region of interest" description="Disordered" evidence="8">
    <location>
        <begin position="384"/>
        <end position="403"/>
    </location>
</feature>
<dbReference type="GO" id="GO:0006635">
    <property type="term" value="P:fatty acid beta-oxidation"/>
    <property type="evidence" value="ECO:0007669"/>
    <property type="project" value="TreeGrafter"/>
</dbReference>
<keyword evidence="2" id="KW-0813">Transport</keyword>
<evidence type="ECO:0000256" key="1">
    <source>
        <dbReference type="ARBA" id="ARBA00008575"/>
    </source>
</evidence>
<evidence type="ECO:0000313" key="13">
    <source>
        <dbReference type="Proteomes" id="UP000007879"/>
    </source>
</evidence>
<dbReference type="GO" id="GO:0042760">
    <property type="term" value="P:very long-chain fatty acid catabolic process"/>
    <property type="evidence" value="ECO:0007669"/>
    <property type="project" value="TreeGrafter"/>
</dbReference>
<dbReference type="InterPro" id="IPR011527">
    <property type="entry name" value="ABC1_TM_dom"/>
</dbReference>
<feature type="transmembrane region" description="Helical" evidence="9">
    <location>
        <begin position="104"/>
        <end position="129"/>
    </location>
</feature>
<dbReference type="Pfam" id="PF00005">
    <property type="entry name" value="ABC_tran"/>
    <property type="match status" value="1"/>
</dbReference>
<dbReference type="InterPro" id="IPR003593">
    <property type="entry name" value="AAA+_ATPase"/>
</dbReference>
<dbReference type="InParanoid" id="A0A1X7V5N4"/>
<evidence type="ECO:0000256" key="6">
    <source>
        <dbReference type="ARBA" id="ARBA00022989"/>
    </source>
</evidence>
<gene>
    <name evidence="12" type="primary">100633383</name>
</gene>
<dbReference type="SMART" id="SM00382">
    <property type="entry name" value="AAA"/>
    <property type="match status" value="1"/>
</dbReference>
<name>A0A1X7V5N4_AMPQE</name>
<dbReference type="PROSITE" id="PS50893">
    <property type="entry name" value="ABC_TRANSPORTER_2"/>
    <property type="match status" value="1"/>
</dbReference>
<dbReference type="Proteomes" id="UP000007879">
    <property type="component" value="Unassembled WGS sequence"/>
</dbReference>
<keyword evidence="5" id="KW-0067">ATP-binding</keyword>
<evidence type="ECO:0008006" key="14">
    <source>
        <dbReference type="Google" id="ProtNLM"/>
    </source>
</evidence>
<dbReference type="eggNOG" id="KOG0060">
    <property type="taxonomic scope" value="Eukaryota"/>
</dbReference>